<dbReference type="Proteomes" id="UP000823046">
    <property type="component" value="Unassembled WGS sequence"/>
</dbReference>
<dbReference type="InterPro" id="IPR000571">
    <property type="entry name" value="Znf_CCCH"/>
</dbReference>
<keyword evidence="6" id="KW-0812">Transmembrane</keyword>
<feature type="region of interest" description="Disordered" evidence="5">
    <location>
        <begin position="264"/>
        <end position="285"/>
    </location>
</feature>
<dbReference type="InterPro" id="IPR036855">
    <property type="entry name" value="Znf_CCCH_sf"/>
</dbReference>
<feature type="region of interest" description="Disordered" evidence="5">
    <location>
        <begin position="1"/>
        <end position="85"/>
    </location>
</feature>
<evidence type="ECO:0000256" key="1">
    <source>
        <dbReference type="ARBA" id="ARBA00022723"/>
    </source>
</evidence>
<name>A0ABQ7J4L5_9APIC</name>
<keyword evidence="9" id="KW-1185">Reference proteome</keyword>
<feature type="compositionally biased region" description="Basic residues" evidence="5">
    <location>
        <begin position="1"/>
        <end position="15"/>
    </location>
</feature>
<keyword evidence="2 4" id="KW-0863">Zinc-finger</keyword>
<dbReference type="Pfam" id="PF00642">
    <property type="entry name" value="zf-CCCH"/>
    <property type="match status" value="1"/>
</dbReference>
<evidence type="ECO:0000313" key="8">
    <source>
        <dbReference type="EMBL" id="KAF8817716.1"/>
    </source>
</evidence>
<keyword evidence="1 4" id="KW-0479">Metal-binding</keyword>
<keyword evidence="6" id="KW-1133">Transmembrane helix</keyword>
<feature type="zinc finger region" description="C3H1-type" evidence="4">
    <location>
        <begin position="206"/>
        <end position="234"/>
    </location>
</feature>
<dbReference type="Gene3D" id="3.30.40.10">
    <property type="entry name" value="Zinc/RING finger domain, C3HC4 (zinc finger)"/>
    <property type="match status" value="1"/>
</dbReference>
<accession>A0ABQ7J4L5</accession>
<gene>
    <name evidence="8" type="ORF">IE077_003939</name>
</gene>
<dbReference type="SMART" id="SM00356">
    <property type="entry name" value="ZnF_C3H1"/>
    <property type="match status" value="1"/>
</dbReference>
<dbReference type="PANTHER" id="PTHR12930:SF0">
    <property type="entry name" value="RING FINGER PROTEIN 113B"/>
    <property type="match status" value="1"/>
</dbReference>
<sequence length="318" mass="35832">MFRKRVVQTQHKRSHVPSSSHDEDDDSQQSPSTESASSHSAPLPRLLLSEPSRKRRREISAQSAGLAMKTNSDTSKETTAKDLPVGTYESDPVVPFLLYFLLCLTLAFPYPFSPMMYQNLFDGARATVDFDVDTDKSHDNRAILERRESIGKALLKGELEEGIYRGKDAHRPIINTREGAIAAGKYTGHYGPVRGSQTIRMTMRVDYNPEICKDYKETGYCGFGDTCKFLHDRTDYKEGWQLDKDWNNKQKAKSNAIMKAFKKSEGDPDLSNSGEEASEESEDEDALPKVCAICKEKWTLDMAPVVTLCSHYFCEKCA</sequence>
<evidence type="ECO:0000313" key="9">
    <source>
        <dbReference type="Proteomes" id="UP000823046"/>
    </source>
</evidence>
<comment type="caution">
    <text evidence="8">The sequence shown here is derived from an EMBL/GenBank/DDBJ whole genome shotgun (WGS) entry which is preliminary data.</text>
</comment>
<protein>
    <submittedName>
        <fullName evidence="8">Zinc finger (CCCH type) motif-containing protein</fullName>
    </submittedName>
</protein>
<reference evidence="8 9" key="1">
    <citation type="journal article" date="2020" name="bioRxiv">
        <title>Metabolic contributions of an alphaproteobacterial endosymbiont in the apicomplexan Cardiosporidium cionae.</title>
        <authorList>
            <person name="Hunter E.S."/>
            <person name="Paight C.J."/>
            <person name="Lane C.E."/>
        </authorList>
    </citation>
    <scope>NUCLEOTIDE SEQUENCE [LARGE SCALE GENOMIC DNA]</scope>
    <source>
        <strain evidence="8">ESH_2018</strain>
    </source>
</reference>
<feature type="compositionally biased region" description="Low complexity" evidence="5">
    <location>
        <begin position="28"/>
        <end position="50"/>
    </location>
</feature>
<dbReference type="SUPFAM" id="SSF57850">
    <property type="entry name" value="RING/U-box"/>
    <property type="match status" value="1"/>
</dbReference>
<feature type="domain" description="C3H1-type" evidence="7">
    <location>
        <begin position="206"/>
        <end position="234"/>
    </location>
</feature>
<keyword evidence="3 4" id="KW-0862">Zinc</keyword>
<proteinExistence type="predicted"/>
<dbReference type="PANTHER" id="PTHR12930">
    <property type="entry name" value="ZINC FINGER PROTEIN 183"/>
    <property type="match status" value="1"/>
</dbReference>
<evidence type="ECO:0000256" key="5">
    <source>
        <dbReference type="SAM" id="MobiDB-lite"/>
    </source>
</evidence>
<evidence type="ECO:0000256" key="4">
    <source>
        <dbReference type="PROSITE-ProRule" id="PRU00723"/>
    </source>
</evidence>
<dbReference type="PROSITE" id="PS50103">
    <property type="entry name" value="ZF_C3H1"/>
    <property type="match status" value="1"/>
</dbReference>
<dbReference type="InterPro" id="IPR039971">
    <property type="entry name" value="CWC24-like"/>
</dbReference>
<evidence type="ECO:0000259" key="7">
    <source>
        <dbReference type="PROSITE" id="PS50103"/>
    </source>
</evidence>
<feature type="transmembrane region" description="Helical" evidence="6">
    <location>
        <begin position="93"/>
        <end position="112"/>
    </location>
</feature>
<feature type="non-terminal residue" evidence="8">
    <location>
        <position position="318"/>
    </location>
</feature>
<dbReference type="SUPFAM" id="SSF90229">
    <property type="entry name" value="CCCH zinc finger"/>
    <property type="match status" value="1"/>
</dbReference>
<dbReference type="PROSITE" id="PS00518">
    <property type="entry name" value="ZF_RING_1"/>
    <property type="match status" value="1"/>
</dbReference>
<dbReference type="Gene3D" id="4.10.1000.10">
    <property type="entry name" value="Zinc finger, CCCH-type"/>
    <property type="match status" value="1"/>
</dbReference>
<evidence type="ECO:0000256" key="2">
    <source>
        <dbReference type="ARBA" id="ARBA00022771"/>
    </source>
</evidence>
<keyword evidence="6" id="KW-0472">Membrane</keyword>
<dbReference type="EMBL" id="JADAQX010001851">
    <property type="protein sequence ID" value="KAF8817716.1"/>
    <property type="molecule type" value="Genomic_DNA"/>
</dbReference>
<evidence type="ECO:0000256" key="3">
    <source>
        <dbReference type="ARBA" id="ARBA00022833"/>
    </source>
</evidence>
<evidence type="ECO:0000256" key="6">
    <source>
        <dbReference type="SAM" id="Phobius"/>
    </source>
</evidence>
<feature type="compositionally biased region" description="Acidic residues" evidence="5">
    <location>
        <begin position="276"/>
        <end position="285"/>
    </location>
</feature>
<organism evidence="8 9">
    <name type="scientific">Cardiosporidium cionae</name>
    <dbReference type="NCBI Taxonomy" id="476202"/>
    <lineage>
        <taxon>Eukaryota</taxon>
        <taxon>Sar</taxon>
        <taxon>Alveolata</taxon>
        <taxon>Apicomplexa</taxon>
        <taxon>Aconoidasida</taxon>
        <taxon>Nephromycida</taxon>
        <taxon>Cardiosporidium</taxon>
    </lineage>
</organism>
<dbReference type="InterPro" id="IPR017907">
    <property type="entry name" value="Znf_RING_CS"/>
</dbReference>
<dbReference type="InterPro" id="IPR013083">
    <property type="entry name" value="Znf_RING/FYVE/PHD"/>
</dbReference>